<comment type="caution">
    <text evidence="2">The sequence shown here is derived from an EMBL/GenBank/DDBJ whole genome shotgun (WGS) entry which is preliminary data.</text>
</comment>
<protein>
    <submittedName>
        <fullName evidence="2">S phase cyclin A-associated protein in the endoplasmic reticulum</fullName>
    </submittedName>
</protein>
<feature type="compositionally biased region" description="Low complexity" evidence="1">
    <location>
        <begin position="148"/>
        <end position="164"/>
    </location>
</feature>
<keyword evidence="3" id="KW-1185">Reference proteome</keyword>
<feature type="region of interest" description="Disordered" evidence="1">
    <location>
        <begin position="49"/>
        <end position="99"/>
    </location>
</feature>
<feature type="compositionally biased region" description="Basic and acidic residues" evidence="1">
    <location>
        <begin position="70"/>
        <end position="82"/>
    </location>
</feature>
<evidence type="ECO:0000313" key="3">
    <source>
        <dbReference type="Proteomes" id="UP001054945"/>
    </source>
</evidence>
<evidence type="ECO:0000256" key="1">
    <source>
        <dbReference type="SAM" id="MobiDB-lite"/>
    </source>
</evidence>
<feature type="region of interest" description="Disordered" evidence="1">
    <location>
        <begin position="1"/>
        <end position="37"/>
    </location>
</feature>
<feature type="compositionally biased region" description="Basic and acidic residues" evidence="1">
    <location>
        <begin position="15"/>
        <end position="37"/>
    </location>
</feature>
<name>A0AAV4Y1V8_CAEEX</name>
<feature type="region of interest" description="Disordered" evidence="1">
    <location>
        <begin position="203"/>
        <end position="234"/>
    </location>
</feature>
<feature type="region of interest" description="Disordered" evidence="1">
    <location>
        <begin position="148"/>
        <end position="168"/>
    </location>
</feature>
<organism evidence="2 3">
    <name type="scientific">Caerostris extrusa</name>
    <name type="common">Bark spider</name>
    <name type="synonym">Caerostris bankana</name>
    <dbReference type="NCBI Taxonomy" id="172846"/>
    <lineage>
        <taxon>Eukaryota</taxon>
        <taxon>Metazoa</taxon>
        <taxon>Ecdysozoa</taxon>
        <taxon>Arthropoda</taxon>
        <taxon>Chelicerata</taxon>
        <taxon>Arachnida</taxon>
        <taxon>Araneae</taxon>
        <taxon>Araneomorphae</taxon>
        <taxon>Entelegynae</taxon>
        <taxon>Araneoidea</taxon>
        <taxon>Araneidae</taxon>
        <taxon>Caerostris</taxon>
    </lineage>
</organism>
<dbReference type="Proteomes" id="UP001054945">
    <property type="component" value="Unassembled WGS sequence"/>
</dbReference>
<proteinExistence type="predicted"/>
<feature type="compositionally biased region" description="Basic and acidic residues" evidence="1">
    <location>
        <begin position="206"/>
        <end position="234"/>
    </location>
</feature>
<reference evidence="2 3" key="1">
    <citation type="submission" date="2021-06" db="EMBL/GenBank/DDBJ databases">
        <title>Caerostris extrusa draft genome.</title>
        <authorList>
            <person name="Kono N."/>
            <person name="Arakawa K."/>
        </authorList>
    </citation>
    <scope>NUCLEOTIDE SEQUENCE [LARGE SCALE GENOMIC DNA]</scope>
</reference>
<evidence type="ECO:0000313" key="2">
    <source>
        <dbReference type="EMBL" id="GIY99975.1"/>
    </source>
</evidence>
<feature type="region of interest" description="Disordered" evidence="1">
    <location>
        <begin position="335"/>
        <end position="357"/>
    </location>
</feature>
<accession>A0AAV4Y1V8</accession>
<gene>
    <name evidence="2" type="primary">SCAPER_0</name>
    <name evidence="2" type="ORF">CEXT_432071</name>
</gene>
<dbReference type="AlphaFoldDB" id="A0AAV4Y1V8"/>
<sequence>MATKHIAAKQMHSTQKGDIKLSTSTDEKKVMKTNRSESAIKRNISYVQSLSSRNQSGRLEERPKKTHSRLLSDGHNVEKIPEVLKSTTDDDSDGWEMVRGRNRCRNSPAKKLPFMNKNHENQVAQIAKLNQSRIGGFPYTTKVNGKVVNKNSQKSSDSSKKTSSQELKNEKIACSKLAKNEINKTEIKSTLLNSTTNKELISTDNLNKDNASKTKKELPESKLRSSSERTSRKESLRLPLDVISILENDKGLTEILKRNMTVRSSSAPDVYSPSESSNYGLSKALCISDQYLGNPRYVNIKSFKKKLLEKGAGANKRRSRKTLVCNDSSRERCAINGSLDESDNGLTSDDQDGPMSHDEAFDVQCQELYDTAWK</sequence>
<dbReference type="EMBL" id="BPLR01018479">
    <property type="protein sequence ID" value="GIY99975.1"/>
    <property type="molecule type" value="Genomic_DNA"/>
</dbReference>